<keyword evidence="2" id="KW-0808">Transferase</keyword>
<proteinExistence type="predicted"/>
<evidence type="ECO:0000256" key="5">
    <source>
        <dbReference type="ARBA" id="ARBA00023316"/>
    </source>
</evidence>
<protein>
    <submittedName>
        <fullName evidence="9">L,D-transpeptidase family protein</fullName>
    </submittedName>
</protein>
<dbReference type="Pfam" id="PF03734">
    <property type="entry name" value="YkuD"/>
    <property type="match status" value="1"/>
</dbReference>
<evidence type="ECO:0000256" key="2">
    <source>
        <dbReference type="ARBA" id="ARBA00022679"/>
    </source>
</evidence>
<evidence type="ECO:0000256" key="7">
    <source>
        <dbReference type="SAM" id="SignalP"/>
    </source>
</evidence>
<evidence type="ECO:0000259" key="8">
    <source>
        <dbReference type="PROSITE" id="PS52029"/>
    </source>
</evidence>
<sequence>MSMSMTLAGRLRSTALALAAAAAFASALAAAPDGHAAPVEAGRAPVTTLKFVRNAGDPQNSRLTVLRDNHTVASYRAGSGFGAGHPKGRDECATARGWLPAGVYAVGARHTRYDGSVIKGYAVPLSDKTCNNGRTRRTALFIHSEMTRDGGQGRPESQRWDGPSDYRSNGCIKLAPDDIKKLFAVLADGSAPQRLRVV</sequence>
<dbReference type="InterPro" id="IPR005490">
    <property type="entry name" value="LD_TPept_cat_dom"/>
</dbReference>
<feature type="signal peptide" evidence="7">
    <location>
        <begin position="1"/>
        <end position="29"/>
    </location>
</feature>
<reference evidence="9 10" key="1">
    <citation type="submission" date="2024-10" db="EMBL/GenBank/DDBJ databases">
        <title>The Natural Products Discovery Center: Release of the First 8490 Sequenced Strains for Exploring Actinobacteria Biosynthetic Diversity.</title>
        <authorList>
            <person name="Kalkreuter E."/>
            <person name="Kautsar S.A."/>
            <person name="Yang D."/>
            <person name="Bader C.D."/>
            <person name="Teijaro C.N."/>
            <person name="Fluegel L."/>
            <person name="Davis C.M."/>
            <person name="Simpson J.R."/>
            <person name="Lauterbach L."/>
            <person name="Steele A.D."/>
            <person name="Gui C."/>
            <person name="Meng S."/>
            <person name="Li G."/>
            <person name="Viehrig K."/>
            <person name="Ye F."/>
            <person name="Su P."/>
            <person name="Kiefer A.F."/>
            <person name="Nichols A."/>
            <person name="Cepeda A.J."/>
            <person name="Yan W."/>
            <person name="Fan B."/>
            <person name="Jiang Y."/>
            <person name="Adhikari A."/>
            <person name="Zheng C.-J."/>
            <person name="Schuster L."/>
            <person name="Cowan T.M."/>
            <person name="Smanski M.J."/>
            <person name="Chevrette M.G."/>
            <person name="De Carvalho L.P.S."/>
            <person name="Shen B."/>
        </authorList>
    </citation>
    <scope>NUCLEOTIDE SEQUENCE [LARGE SCALE GENOMIC DNA]</scope>
    <source>
        <strain evidence="9 10">NPDC048320</strain>
    </source>
</reference>
<evidence type="ECO:0000256" key="6">
    <source>
        <dbReference type="PROSITE-ProRule" id="PRU01373"/>
    </source>
</evidence>
<gene>
    <name evidence="9" type="ORF">ACGFZB_36805</name>
</gene>
<dbReference type="PROSITE" id="PS52029">
    <property type="entry name" value="LD_TPASE"/>
    <property type="match status" value="1"/>
</dbReference>
<dbReference type="RefSeq" id="WP_392824093.1">
    <property type="nucleotide sequence ID" value="NZ_JBICYV010000023.1"/>
</dbReference>
<keyword evidence="3 6" id="KW-0133">Cell shape</keyword>
<dbReference type="Gene3D" id="2.40.440.10">
    <property type="entry name" value="L,D-transpeptidase catalytic domain-like"/>
    <property type="match status" value="1"/>
</dbReference>
<comment type="pathway">
    <text evidence="1 6">Cell wall biogenesis; peptidoglycan biosynthesis.</text>
</comment>
<accession>A0ABW7BFE7</accession>
<evidence type="ECO:0000256" key="1">
    <source>
        <dbReference type="ARBA" id="ARBA00004752"/>
    </source>
</evidence>
<evidence type="ECO:0000256" key="3">
    <source>
        <dbReference type="ARBA" id="ARBA00022960"/>
    </source>
</evidence>
<keyword evidence="7" id="KW-0732">Signal</keyword>
<evidence type="ECO:0000256" key="4">
    <source>
        <dbReference type="ARBA" id="ARBA00022984"/>
    </source>
</evidence>
<name>A0ABW7BFE7_9ACTN</name>
<feature type="active site" description="Nucleophile" evidence="6">
    <location>
        <position position="171"/>
    </location>
</feature>
<dbReference type="Proteomes" id="UP001604267">
    <property type="component" value="Unassembled WGS sequence"/>
</dbReference>
<feature type="domain" description="L,D-TPase catalytic" evidence="8">
    <location>
        <begin position="52"/>
        <end position="198"/>
    </location>
</feature>
<evidence type="ECO:0000313" key="9">
    <source>
        <dbReference type="EMBL" id="MFG3015913.1"/>
    </source>
</evidence>
<dbReference type="InterPro" id="IPR038063">
    <property type="entry name" value="Transpep_catalytic_dom"/>
</dbReference>
<keyword evidence="10" id="KW-1185">Reference proteome</keyword>
<feature type="chain" id="PRO_5047384863" evidence="7">
    <location>
        <begin position="30"/>
        <end position="198"/>
    </location>
</feature>
<comment type="caution">
    <text evidence="9">The sequence shown here is derived from an EMBL/GenBank/DDBJ whole genome shotgun (WGS) entry which is preliminary data.</text>
</comment>
<evidence type="ECO:0000313" key="10">
    <source>
        <dbReference type="Proteomes" id="UP001604267"/>
    </source>
</evidence>
<feature type="active site" description="Proton donor/acceptor" evidence="6">
    <location>
        <position position="143"/>
    </location>
</feature>
<keyword evidence="4 6" id="KW-0573">Peptidoglycan synthesis</keyword>
<organism evidence="9 10">
    <name type="scientific">Streptomyces cinerochromogenes</name>
    <dbReference type="NCBI Taxonomy" id="66422"/>
    <lineage>
        <taxon>Bacteria</taxon>
        <taxon>Bacillati</taxon>
        <taxon>Actinomycetota</taxon>
        <taxon>Actinomycetes</taxon>
        <taxon>Kitasatosporales</taxon>
        <taxon>Streptomycetaceae</taxon>
        <taxon>Streptomyces</taxon>
    </lineage>
</organism>
<dbReference type="CDD" id="cd16913">
    <property type="entry name" value="YkuD_like"/>
    <property type="match status" value="1"/>
</dbReference>
<dbReference type="SUPFAM" id="SSF141523">
    <property type="entry name" value="L,D-transpeptidase catalytic domain-like"/>
    <property type="match status" value="1"/>
</dbReference>
<dbReference type="EMBL" id="JBICYV010000023">
    <property type="protein sequence ID" value="MFG3015913.1"/>
    <property type="molecule type" value="Genomic_DNA"/>
</dbReference>
<keyword evidence="5 6" id="KW-0961">Cell wall biogenesis/degradation</keyword>